<evidence type="ECO:0000313" key="4">
    <source>
        <dbReference type="EMBL" id="GAA4125309.1"/>
    </source>
</evidence>
<feature type="domain" description="Tyr recombinase" evidence="3">
    <location>
        <begin position="1"/>
        <end position="105"/>
    </location>
</feature>
<dbReference type="Proteomes" id="UP001501495">
    <property type="component" value="Unassembled WGS sequence"/>
</dbReference>
<dbReference type="Pfam" id="PF00589">
    <property type="entry name" value="Phage_integrase"/>
    <property type="match status" value="1"/>
</dbReference>
<evidence type="ECO:0000256" key="1">
    <source>
        <dbReference type="ARBA" id="ARBA00023172"/>
    </source>
</evidence>
<evidence type="ECO:0000256" key="2">
    <source>
        <dbReference type="SAM" id="MobiDB-lite"/>
    </source>
</evidence>
<dbReference type="InterPro" id="IPR002104">
    <property type="entry name" value="Integrase_catalytic"/>
</dbReference>
<dbReference type="InterPro" id="IPR011010">
    <property type="entry name" value="DNA_brk_join_enz"/>
</dbReference>
<reference evidence="5" key="1">
    <citation type="journal article" date="2019" name="Int. J. Syst. Evol. Microbiol.">
        <title>The Global Catalogue of Microorganisms (GCM) 10K type strain sequencing project: providing services to taxonomists for standard genome sequencing and annotation.</title>
        <authorList>
            <consortium name="The Broad Institute Genomics Platform"/>
            <consortium name="The Broad Institute Genome Sequencing Center for Infectious Disease"/>
            <person name="Wu L."/>
            <person name="Ma J."/>
        </authorList>
    </citation>
    <scope>NUCLEOTIDE SEQUENCE [LARGE SCALE GENOMIC DNA]</scope>
    <source>
        <strain evidence="5">JCM 16703</strain>
    </source>
</reference>
<gene>
    <name evidence="4" type="ORF">GCM10022215_33680</name>
</gene>
<dbReference type="InterPro" id="IPR013762">
    <property type="entry name" value="Integrase-like_cat_sf"/>
</dbReference>
<comment type="caution">
    <text evidence="4">The sequence shown here is derived from an EMBL/GenBank/DDBJ whole genome shotgun (WGS) entry which is preliminary data.</text>
</comment>
<dbReference type="Gene3D" id="1.10.443.10">
    <property type="entry name" value="Intergrase catalytic core"/>
    <property type="match status" value="1"/>
</dbReference>
<sequence length="237" mass="26680">MCPECRVQPVQLLVAPASGHAWRRVEAVGQQDPVSSTELVLEELTDHAGNPLHLTPHDFRRVFTTTAVQDGLPLHIASRILGHRHLNSTQPYTAVFQDDLIRTYRAFVDRRRSTRPPEEYREPTPEEWDEFEEHFTLRRVELGSCARPYGSTCEHEHACIRCPVLRVDPEQVGRLEAIAKSLTERIAEAEGHGWAGEVQQLKISLQAAQDKILATAPPRDGSVMLGLPTHVPRGQRS</sequence>
<dbReference type="CDD" id="cd00397">
    <property type="entry name" value="DNA_BRE_C"/>
    <property type="match status" value="1"/>
</dbReference>
<evidence type="ECO:0000313" key="5">
    <source>
        <dbReference type="Proteomes" id="UP001501495"/>
    </source>
</evidence>
<protein>
    <recommendedName>
        <fullName evidence="3">Tyr recombinase domain-containing protein</fullName>
    </recommendedName>
</protein>
<feature type="region of interest" description="Disordered" evidence="2">
    <location>
        <begin position="217"/>
        <end position="237"/>
    </location>
</feature>
<keyword evidence="5" id="KW-1185">Reference proteome</keyword>
<proteinExistence type="predicted"/>
<keyword evidence="1" id="KW-0233">DNA recombination</keyword>
<dbReference type="PROSITE" id="PS51898">
    <property type="entry name" value="TYR_RECOMBINASE"/>
    <property type="match status" value="1"/>
</dbReference>
<accession>A0ABP7XSZ6</accession>
<organism evidence="4 5">
    <name type="scientific">Nocardioides fonticola</name>
    <dbReference type="NCBI Taxonomy" id="450363"/>
    <lineage>
        <taxon>Bacteria</taxon>
        <taxon>Bacillati</taxon>
        <taxon>Actinomycetota</taxon>
        <taxon>Actinomycetes</taxon>
        <taxon>Propionibacteriales</taxon>
        <taxon>Nocardioidaceae</taxon>
        <taxon>Nocardioides</taxon>
    </lineage>
</organism>
<dbReference type="SUPFAM" id="SSF56349">
    <property type="entry name" value="DNA breaking-rejoining enzymes"/>
    <property type="match status" value="1"/>
</dbReference>
<name>A0ABP7XSZ6_9ACTN</name>
<evidence type="ECO:0000259" key="3">
    <source>
        <dbReference type="PROSITE" id="PS51898"/>
    </source>
</evidence>
<dbReference type="EMBL" id="BAAAZH010000027">
    <property type="protein sequence ID" value="GAA4125309.1"/>
    <property type="molecule type" value="Genomic_DNA"/>
</dbReference>